<evidence type="ECO:0000256" key="1">
    <source>
        <dbReference type="SAM" id="Phobius"/>
    </source>
</evidence>
<protein>
    <submittedName>
        <fullName evidence="2">Uncharacterized protein</fullName>
    </submittedName>
</protein>
<dbReference type="eggNOG" id="COG0457">
    <property type="taxonomic scope" value="Bacteria"/>
</dbReference>
<dbReference type="STRING" id="446470.Snas_0447"/>
<dbReference type="EMBL" id="CP001778">
    <property type="protein sequence ID" value="ADD40162.1"/>
    <property type="molecule type" value="Genomic_DNA"/>
</dbReference>
<keyword evidence="1" id="KW-0812">Transmembrane</keyword>
<proteinExistence type="predicted"/>
<gene>
    <name evidence="2" type="ordered locus">Snas_0447</name>
</gene>
<dbReference type="AlphaFoldDB" id="D3Q4K2"/>
<dbReference type="HOGENOM" id="CLU_1795296_0_0_11"/>
<evidence type="ECO:0000313" key="2">
    <source>
        <dbReference type="EMBL" id="ADD40162.1"/>
    </source>
</evidence>
<accession>D3Q4K2</accession>
<sequence>MTWPIIEVHAGLRWSLPPLALAALLCAATDSVGSNALGWTVTAAPLAALAHATHWAIRAGSRGWRAIGRVPRPQRITLTAGLGLGASGLTAVIVSVWTASTVLAASGLVAGLALWPVLAYEWAPPPFKKRLLSPLPRLGRPSRE</sequence>
<keyword evidence="1" id="KW-1133">Transmembrane helix</keyword>
<reference evidence="2 3" key="1">
    <citation type="journal article" date="2009" name="Stand. Genomic Sci.">
        <title>Complete genome sequence of Stackebrandtia nassauensis type strain (LLR-40K-21).</title>
        <authorList>
            <person name="Munk C."/>
            <person name="Lapidus A."/>
            <person name="Copeland A."/>
            <person name="Jando M."/>
            <person name="Mayilraj S."/>
            <person name="Glavina Del Rio T."/>
            <person name="Nolan M."/>
            <person name="Chen F."/>
            <person name="Lucas S."/>
            <person name="Tice H."/>
            <person name="Cheng J.F."/>
            <person name="Han C."/>
            <person name="Detter J.C."/>
            <person name="Bruce D."/>
            <person name="Goodwin L."/>
            <person name="Chain P."/>
            <person name="Pitluck S."/>
            <person name="Goker M."/>
            <person name="Ovchinikova G."/>
            <person name="Pati A."/>
            <person name="Ivanova N."/>
            <person name="Mavromatis K."/>
            <person name="Chen A."/>
            <person name="Palaniappan K."/>
            <person name="Land M."/>
            <person name="Hauser L."/>
            <person name="Chang Y.J."/>
            <person name="Jeffries C.D."/>
            <person name="Bristow J."/>
            <person name="Eisen J.A."/>
            <person name="Markowitz V."/>
            <person name="Hugenholtz P."/>
            <person name="Kyrpides N.C."/>
            <person name="Klenk H.P."/>
        </authorList>
    </citation>
    <scope>NUCLEOTIDE SEQUENCE [LARGE SCALE GENOMIC DNA]</scope>
    <source>
        <strain evidence="3">DSM 44728 / CIP 108903 / NRRL B-16338 / NBRC 102104 / LLR-40K-21</strain>
    </source>
</reference>
<keyword evidence="3" id="KW-1185">Reference proteome</keyword>
<organism evidence="2 3">
    <name type="scientific">Stackebrandtia nassauensis (strain DSM 44728 / CIP 108903 / NRRL B-16338 / NBRC 102104 / LLR-40K-21)</name>
    <dbReference type="NCBI Taxonomy" id="446470"/>
    <lineage>
        <taxon>Bacteria</taxon>
        <taxon>Bacillati</taxon>
        <taxon>Actinomycetota</taxon>
        <taxon>Actinomycetes</taxon>
        <taxon>Glycomycetales</taxon>
        <taxon>Glycomycetaceae</taxon>
        <taxon>Stackebrandtia</taxon>
    </lineage>
</organism>
<evidence type="ECO:0000313" key="3">
    <source>
        <dbReference type="Proteomes" id="UP000000844"/>
    </source>
</evidence>
<feature type="transmembrane region" description="Helical" evidence="1">
    <location>
        <begin position="78"/>
        <end position="97"/>
    </location>
</feature>
<keyword evidence="1" id="KW-0472">Membrane</keyword>
<feature type="transmembrane region" description="Helical" evidence="1">
    <location>
        <begin position="103"/>
        <end position="123"/>
    </location>
</feature>
<name>D3Q4K2_STANL</name>
<dbReference type="RefSeq" id="WP_013015733.1">
    <property type="nucleotide sequence ID" value="NC_013947.1"/>
</dbReference>
<feature type="transmembrane region" description="Helical" evidence="1">
    <location>
        <begin position="36"/>
        <end position="57"/>
    </location>
</feature>
<dbReference type="Proteomes" id="UP000000844">
    <property type="component" value="Chromosome"/>
</dbReference>
<dbReference type="KEGG" id="sna:Snas_0447"/>